<name>A0AAE3KA91_9GAMM</name>
<dbReference type="RefSeq" id="WP_253473243.1">
    <property type="nucleotide sequence ID" value="NZ_JALJXV010000001.1"/>
</dbReference>
<protein>
    <submittedName>
        <fullName evidence="2">Methylenetetrahydrofolate reductase (NADPH)</fullName>
        <ecNumber evidence="2">1.5.1.20</ecNumber>
    </submittedName>
</protein>
<dbReference type="InterPro" id="IPR029041">
    <property type="entry name" value="FAD-linked_oxidoreductase-like"/>
</dbReference>
<dbReference type="SUPFAM" id="SSF51730">
    <property type="entry name" value="FAD-linked oxidoreductase"/>
    <property type="match status" value="1"/>
</dbReference>
<dbReference type="Proteomes" id="UP001205843">
    <property type="component" value="Unassembled WGS sequence"/>
</dbReference>
<comment type="caution">
    <text evidence="2">The sequence shown here is derived from an EMBL/GenBank/DDBJ whole genome shotgun (WGS) entry which is preliminary data.</text>
</comment>
<dbReference type="GO" id="GO:0004489">
    <property type="term" value="F:methylenetetrahydrofolate reductase [NAD(P)H] activity"/>
    <property type="evidence" value="ECO:0007669"/>
    <property type="project" value="UniProtKB-EC"/>
</dbReference>
<accession>A0AAE3KA91</accession>
<keyword evidence="3" id="KW-1185">Reference proteome</keyword>
<sequence>MPATRVAGVREAGPGCLALAAPRYEVLPVSGVVDRCRALPSGATVTVTCSPRHGIEHTLETAVELRRLDLRVVPHVAARLLKSRGHLDDVLGRLTAEELDEVFLVGGDSPQPQGPYASGLEVLETLDSLSQRPRLIGVPAYPEGHGIIDAGRLRASLAAKAAVAHYAVTQLCFDAGVILDWLTAQRRDGFSLPVYLGVAGRVDPARLMRIGMRIGLGPSMRLLRRQGGLVGRLLGANRRRQDALLEALAAAVDQPALNIAGIHVYTFNEVDASRACLESLRRKHCRDSCQPDSRRRSAAAAMTITS</sequence>
<evidence type="ECO:0000313" key="2">
    <source>
        <dbReference type="EMBL" id="MCP1673234.1"/>
    </source>
</evidence>
<reference evidence="2" key="1">
    <citation type="submission" date="2022-03" db="EMBL/GenBank/DDBJ databases">
        <title>Genomic Encyclopedia of Type Strains, Phase III (KMG-III): the genomes of soil and plant-associated and newly described type strains.</title>
        <authorList>
            <person name="Whitman W."/>
        </authorList>
    </citation>
    <scope>NUCLEOTIDE SEQUENCE</scope>
    <source>
        <strain evidence="2">ANL 6-2</strain>
    </source>
</reference>
<gene>
    <name evidence="2" type="ORF">J2T57_000326</name>
</gene>
<organism evidence="2 3">
    <name type="scientific">Natronocella acetinitrilica</name>
    <dbReference type="NCBI Taxonomy" id="414046"/>
    <lineage>
        <taxon>Bacteria</taxon>
        <taxon>Pseudomonadati</taxon>
        <taxon>Pseudomonadota</taxon>
        <taxon>Gammaproteobacteria</taxon>
        <taxon>Chromatiales</taxon>
        <taxon>Ectothiorhodospiraceae</taxon>
        <taxon>Natronocella</taxon>
    </lineage>
</organism>
<dbReference type="AlphaFoldDB" id="A0AAE3KA91"/>
<proteinExistence type="predicted"/>
<dbReference type="EC" id="1.5.1.20" evidence="2"/>
<keyword evidence="1 2" id="KW-0560">Oxidoreductase</keyword>
<evidence type="ECO:0000256" key="1">
    <source>
        <dbReference type="ARBA" id="ARBA00023002"/>
    </source>
</evidence>
<evidence type="ECO:0000313" key="3">
    <source>
        <dbReference type="Proteomes" id="UP001205843"/>
    </source>
</evidence>
<dbReference type="Gene3D" id="3.20.20.220">
    <property type="match status" value="1"/>
</dbReference>
<dbReference type="EMBL" id="JALJXV010000001">
    <property type="protein sequence ID" value="MCP1673234.1"/>
    <property type="molecule type" value="Genomic_DNA"/>
</dbReference>